<dbReference type="RefSeq" id="WP_084256035.1">
    <property type="nucleotide sequence ID" value="NZ_FWWV01000004.1"/>
</dbReference>
<name>A0A1W1UJJ5_9PAST</name>
<dbReference type="CDD" id="cd06325">
    <property type="entry name" value="PBP1_ABC_unchar_transporter"/>
    <property type="match status" value="1"/>
</dbReference>
<organism evidence="2 3">
    <name type="scientific">Pasteurella testudinis DSM 23072</name>
    <dbReference type="NCBI Taxonomy" id="1122938"/>
    <lineage>
        <taxon>Bacteria</taxon>
        <taxon>Pseudomonadati</taxon>
        <taxon>Pseudomonadota</taxon>
        <taxon>Gammaproteobacteria</taxon>
        <taxon>Pasteurellales</taxon>
        <taxon>Pasteurellaceae</taxon>
        <taxon>Pasteurella</taxon>
    </lineage>
</organism>
<dbReference type="STRING" id="1122938.SAMN05660772_01739"/>
<feature type="signal peptide" evidence="1">
    <location>
        <begin position="1"/>
        <end position="28"/>
    </location>
</feature>
<dbReference type="EMBL" id="FWWV01000004">
    <property type="protein sequence ID" value="SMB80914.1"/>
    <property type="molecule type" value="Genomic_DNA"/>
</dbReference>
<gene>
    <name evidence="2" type="ORF">SAMN05660772_01739</name>
</gene>
<dbReference type="Gene3D" id="3.40.50.2300">
    <property type="match status" value="2"/>
</dbReference>
<keyword evidence="1" id="KW-0732">Signal</keyword>
<feature type="chain" id="PRO_5012845493" evidence="1">
    <location>
        <begin position="29"/>
        <end position="330"/>
    </location>
</feature>
<dbReference type="InterPro" id="IPR007487">
    <property type="entry name" value="ABC_transpt-TYRBP-like"/>
</dbReference>
<evidence type="ECO:0000256" key="1">
    <source>
        <dbReference type="SAM" id="SignalP"/>
    </source>
</evidence>
<evidence type="ECO:0000313" key="2">
    <source>
        <dbReference type="EMBL" id="SMB80914.1"/>
    </source>
</evidence>
<dbReference type="InterPro" id="IPR028082">
    <property type="entry name" value="Peripla_BP_I"/>
</dbReference>
<accession>A0A1W1UJJ5</accession>
<dbReference type="PANTHER" id="PTHR35271">
    <property type="entry name" value="ABC TRANSPORTER, SUBSTRATE-BINDING LIPOPROTEIN-RELATED"/>
    <property type="match status" value="1"/>
</dbReference>
<dbReference type="AlphaFoldDB" id="A0A1W1UJJ5"/>
<proteinExistence type="predicted"/>
<dbReference type="Pfam" id="PF04392">
    <property type="entry name" value="ABC_sub_bind"/>
    <property type="match status" value="1"/>
</dbReference>
<evidence type="ECO:0000313" key="3">
    <source>
        <dbReference type="Proteomes" id="UP000192408"/>
    </source>
</evidence>
<dbReference type="Proteomes" id="UP000192408">
    <property type="component" value="Unassembled WGS sequence"/>
</dbReference>
<sequence length="330" mass="34527">MKLVKTLAAKALIVTALGGLAVMNGAIAAEAAPQKVAITTIVEHPALEEIRKGIVDQLANEGFVDGKTIKIDYQNAQGSSATAGQIARKFVGDNPAVIIPITTPSAQPVAAATRQIPVVFSAITDPLAAKLVKQWGKNAGNVAGVSDQIPLEPQVDLIRTLVPNVKTIGYVYSPGEANSVAVLEMLKAAAEKEGISVLAVPAQRTIDISTAARSLVGKVQVIYTSTDNNVVSAYDALYKVAVENKIPLIAADFGSVERGAIAALATNQYNIGVETGKMAAQVLRGVKVSDLETTRMDDLDLYLNPQAGQLQGVTIPQTLLDNATRVVNAQ</sequence>
<dbReference type="SUPFAM" id="SSF53822">
    <property type="entry name" value="Periplasmic binding protein-like I"/>
    <property type="match status" value="1"/>
</dbReference>
<reference evidence="3" key="1">
    <citation type="submission" date="2017-04" db="EMBL/GenBank/DDBJ databases">
        <authorList>
            <person name="Varghese N."/>
            <person name="Submissions S."/>
        </authorList>
    </citation>
    <scope>NUCLEOTIDE SEQUENCE [LARGE SCALE GENOMIC DNA]</scope>
    <source>
        <strain evidence="3">DSM 23072</strain>
    </source>
</reference>
<protein>
    <submittedName>
        <fullName evidence="2">Putative ABC transport system substrate-binding protein</fullName>
    </submittedName>
</protein>
<keyword evidence="3" id="KW-1185">Reference proteome</keyword>
<dbReference type="PANTHER" id="PTHR35271:SF1">
    <property type="entry name" value="ABC TRANSPORTER, SUBSTRATE-BINDING LIPOPROTEIN"/>
    <property type="match status" value="1"/>
</dbReference>